<name>A0AAD8HL95_9APIA</name>
<dbReference type="InterPro" id="IPR032675">
    <property type="entry name" value="LRR_dom_sf"/>
</dbReference>
<dbReference type="SUPFAM" id="SSF52047">
    <property type="entry name" value="RNI-like"/>
    <property type="match status" value="1"/>
</dbReference>
<evidence type="ECO:0000313" key="2">
    <source>
        <dbReference type="Proteomes" id="UP001237642"/>
    </source>
</evidence>
<reference evidence="1" key="1">
    <citation type="submission" date="2023-02" db="EMBL/GenBank/DDBJ databases">
        <title>Genome of toxic invasive species Heracleum sosnowskyi carries increased number of genes despite the absence of recent whole-genome duplications.</title>
        <authorList>
            <person name="Schelkunov M."/>
            <person name="Shtratnikova V."/>
            <person name="Makarenko M."/>
            <person name="Klepikova A."/>
            <person name="Omelchenko D."/>
            <person name="Novikova G."/>
            <person name="Obukhova E."/>
            <person name="Bogdanov V."/>
            <person name="Penin A."/>
            <person name="Logacheva M."/>
        </authorList>
    </citation>
    <scope>NUCLEOTIDE SEQUENCE</scope>
    <source>
        <strain evidence="1">Hsosn_3</strain>
        <tissue evidence="1">Leaf</tissue>
    </source>
</reference>
<dbReference type="EMBL" id="JAUIZM010000008">
    <property type="protein sequence ID" value="KAK1368843.1"/>
    <property type="molecule type" value="Genomic_DNA"/>
</dbReference>
<organism evidence="1 2">
    <name type="scientific">Heracleum sosnowskyi</name>
    <dbReference type="NCBI Taxonomy" id="360622"/>
    <lineage>
        <taxon>Eukaryota</taxon>
        <taxon>Viridiplantae</taxon>
        <taxon>Streptophyta</taxon>
        <taxon>Embryophyta</taxon>
        <taxon>Tracheophyta</taxon>
        <taxon>Spermatophyta</taxon>
        <taxon>Magnoliopsida</taxon>
        <taxon>eudicotyledons</taxon>
        <taxon>Gunneridae</taxon>
        <taxon>Pentapetalae</taxon>
        <taxon>asterids</taxon>
        <taxon>campanulids</taxon>
        <taxon>Apiales</taxon>
        <taxon>Apiaceae</taxon>
        <taxon>Apioideae</taxon>
        <taxon>apioid superclade</taxon>
        <taxon>Tordylieae</taxon>
        <taxon>Tordyliinae</taxon>
        <taxon>Heracleum</taxon>
    </lineage>
</organism>
<keyword evidence="2" id="KW-1185">Reference proteome</keyword>
<accession>A0AAD8HL95</accession>
<protein>
    <submittedName>
        <fullName evidence="1">Uncharacterized protein</fullName>
    </submittedName>
</protein>
<evidence type="ECO:0000313" key="1">
    <source>
        <dbReference type="EMBL" id="KAK1368843.1"/>
    </source>
</evidence>
<reference evidence="1" key="2">
    <citation type="submission" date="2023-05" db="EMBL/GenBank/DDBJ databases">
        <authorList>
            <person name="Schelkunov M.I."/>
        </authorList>
    </citation>
    <scope>NUCLEOTIDE SEQUENCE</scope>
    <source>
        <strain evidence="1">Hsosn_3</strain>
        <tissue evidence="1">Leaf</tissue>
    </source>
</reference>
<dbReference type="Proteomes" id="UP001237642">
    <property type="component" value="Unassembled WGS sequence"/>
</dbReference>
<gene>
    <name evidence="1" type="ORF">POM88_034935</name>
</gene>
<dbReference type="Gene3D" id="3.80.10.10">
    <property type="entry name" value="Ribonuclease Inhibitor"/>
    <property type="match status" value="1"/>
</dbReference>
<comment type="caution">
    <text evidence="1">The sequence shown here is derived from an EMBL/GenBank/DDBJ whole genome shotgun (WGS) entry which is preliminary data.</text>
</comment>
<proteinExistence type="predicted"/>
<dbReference type="AlphaFoldDB" id="A0AAD8HL95"/>
<sequence length="261" mass="29776">MNIKGFELNPAWLSSTHVKKLILKLDFGEFSECDCWHLPALKTLHLTQLGSITYTLPESYLICFHSLETLFLDGFDLPISVSLPALTTLRLSSCKLPPTFWDFPALLTLTLDNIVFSDETSEFLIALVNLRKLTLFLRKNMMTDCYINCPQLMNLDINTCMNTISKHPGKIIVLSHKICNFSSVGFFAITFEESELETVNIKLRDQRYKTIASWKNMKDYYPRAIPMFPEVGSAKILTLDSETIEVLPGIFLPFSFSILKL</sequence>